<name>A0AA35XFE2_GEOBA</name>
<comment type="caution">
    <text evidence="1">The sequence shown here is derived from an EMBL/GenBank/DDBJ whole genome shotgun (WGS) entry which is preliminary data.</text>
</comment>
<dbReference type="EMBL" id="CASHTH010003861">
    <property type="protein sequence ID" value="CAI8050381.1"/>
    <property type="molecule type" value="Genomic_DNA"/>
</dbReference>
<gene>
    <name evidence="1" type="ORF">GBAR_LOCUS27670</name>
</gene>
<accession>A0AA35XFE2</accession>
<evidence type="ECO:0000313" key="1">
    <source>
        <dbReference type="EMBL" id="CAI8050381.1"/>
    </source>
</evidence>
<proteinExistence type="predicted"/>
<evidence type="ECO:0000313" key="2">
    <source>
        <dbReference type="Proteomes" id="UP001174909"/>
    </source>
</evidence>
<dbReference type="AlphaFoldDB" id="A0AA35XFE2"/>
<reference evidence="1" key="1">
    <citation type="submission" date="2023-03" db="EMBL/GenBank/DDBJ databases">
        <authorList>
            <person name="Steffen K."/>
            <person name="Cardenas P."/>
        </authorList>
    </citation>
    <scope>NUCLEOTIDE SEQUENCE</scope>
</reference>
<dbReference type="Proteomes" id="UP001174909">
    <property type="component" value="Unassembled WGS sequence"/>
</dbReference>
<sequence>MHYEMEVFDIYSTPVSIEKGENLSTRIRKVISTIKDTTPVPFHKPASEEETIYRQLSYHNPGIRIPVTEIQYVVQFSSS</sequence>
<organism evidence="1 2">
    <name type="scientific">Geodia barretti</name>
    <name type="common">Barrett's horny sponge</name>
    <dbReference type="NCBI Taxonomy" id="519541"/>
    <lineage>
        <taxon>Eukaryota</taxon>
        <taxon>Metazoa</taxon>
        <taxon>Porifera</taxon>
        <taxon>Demospongiae</taxon>
        <taxon>Heteroscleromorpha</taxon>
        <taxon>Tetractinellida</taxon>
        <taxon>Astrophorina</taxon>
        <taxon>Geodiidae</taxon>
        <taxon>Geodia</taxon>
    </lineage>
</organism>
<keyword evidence="2" id="KW-1185">Reference proteome</keyword>
<protein>
    <submittedName>
        <fullName evidence="1">Uncharacterized protein</fullName>
    </submittedName>
</protein>